<protein>
    <submittedName>
        <fullName evidence="1">Uncharacterized protein</fullName>
    </submittedName>
</protein>
<proteinExistence type="predicted"/>
<gene>
    <name evidence="1" type="ORF">PS896_02986</name>
</gene>
<sequence>MEICCEEPPHPSPLPEGEGIDRGAFKRYADLKVLSRTQVLKGMKICSLSPSPPLGERAGVRGMDLAAYIYPTAEMQNANPKVGVLFS</sequence>
<evidence type="ECO:0000313" key="1">
    <source>
        <dbReference type="EMBL" id="VVP04074.1"/>
    </source>
</evidence>
<evidence type="ECO:0000313" key="2">
    <source>
        <dbReference type="Proteomes" id="UP000377224"/>
    </source>
</evidence>
<dbReference type="Proteomes" id="UP000377224">
    <property type="component" value="Unassembled WGS sequence"/>
</dbReference>
<name>A0A5E7L7T3_PSEFL</name>
<dbReference type="AlphaFoldDB" id="A0A5E7L7T3"/>
<organism evidence="1 2">
    <name type="scientific">Pseudomonas fluorescens</name>
    <dbReference type="NCBI Taxonomy" id="294"/>
    <lineage>
        <taxon>Bacteria</taxon>
        <taxon>Pseudomonadati</taxon>
        <taxon>Pseudomonadota</taxon>
        <taxon>Gammaproteobacteria</taxon>
        <taxon>Pseudomonadales</taxon>
        <taxon>Pseudomonadaceae</taxon>
        <taxon>Pseudomonas</taxon>
    </lineage>
</organism>
<dbReference type="EMBL" id="CABVIN010000003">
    <property type="protein sequence ID" value="VVP04074.1"/>
    <property type="molecule type" value="Genomic_DNA"/>
</dbReference>
<reference evidence="1 2" key="1">
    <citation type="submission" date="2019-09" db="EMBL/GenBank/DDBJ databases">
        <authorList>
            <person name="Chandra G."/>
            <person name="Truman W A."/>
        </authorList>
    </citation>
    <scope>NUCLEOTIDE SEQUENCE [LARGE SCALE GENOMIC DNA]</scope>
    <source>
        <strain evidence="1">PS896</strain>
    </source>
</reference>
<accession>A0A5E7L7T3</accession>